<evidence type="ECO:0000313" key="6">
    <source>
        <dbReference type="EMBL" id="KYM99468.1"/>
    </source>
</evidence>
<dbReference type="Proteomes" id="UP000078542">
    <property type="component" value="Unassembled WGS sequence"/>
</dbReference>
<evidence type="ECO:0000259" key="5">
    <source>
        <dbReference type="Pfam" id="PF12260"/>
    </source>
</evidence>
<keyword evidence="4" id="KW-0732">Signal</keyword>
<evidence type="ECO:0000256" key="2">
    <source>
        <dbReference type="ARBA" id="ARBA00006338"/>
    </source>
</evidence>
<dbReference type="PANTHER" id="PTHR32073:SF7">
    <property type="entry name" value="GH11358P"/>
    <property type="match status" value="1"/>
</dbReference>
<evidence type="ECO:0000256" key="1">
    <source>
        <dbReference type="ARBA" id="ARBA00004613"/>
    </source>
</evidence>
<comment type="similarity">
    <text evidence="2">Belongs to the DIPK family.</text>
</comment>
<dbReference type="GO" id="GO:0005576">
    <property type="term" value="C:extracellular region"/>
    <property type="evidence" value="ECO:0007669"/>
    <property type="project" value="UniProtKB-SubCell"/>
</dbReference>
<gene>
    <name evidence="6" type="ORF">ALC62_09815</name>
</gene>
<dbReference type="InterPro" id="IPR011009">
    <property type="entry name" value="Kinase-like_dom_sf"/>
</dbReference>
<dbReference type="Pfam" id="PF12260">
    <property type="entry name" value="PIP49_C"/>
    <property type="match status" value="1"/>
</dbReference>
<dbReference type="InterPro" id="IPR022049">
    <property type="entry name" value="FAM69_kinase_dom"/>
</dbReference>
<keyword evidence="7" id="KW-1185">Reference proteome</keyword>
<feature type="non-terminal residue" evidence="6">
    <location>
        <position position="1"/>
    </location>
</feature>
<reference evidence="6 7" key="1">
    <citation type="submission" date="2016-03" db="EMBL/GenBank/DDBJ databases">
        <title>Cyphomyrmex costatus WGS genome.</title>
        <authorList>
            <person name="Nygaard S."/>
            <person name="Hu H."/>
            <person name="Boomsma J."/>
            <person name="Zhang G."/>
        </authorList>
    </citation>
    <scope>NUCLEOTIDE SEQUENCE [LARGE SCALE GENOMIC DNA]</scope>
    <source>
        <strain evidence="6">MS0001</strain>
        <tissue evidence="6">Whole body</tissue>
    </source>
</reference>
<dbReference type="SUPFAM" id="SSF56112">
    <property type="entry name" value="Protein kinase-like (PK-like)"/>
    <property type="match status" value="1"/>
</dbReference>
<dbReference type="EMBL" id="KQ977827">
    <property type="protein sequence ID" value="KYM99468.1"/>
    <property type="molecule type" value="Genomic_DNA"/>
</dbReference>
<keyword evidence="3" id="KW-0964">Secreted</keyword>
<dbReference type="InterPro" id="IPR020519">
    <property type="entry name" value="DIPK2A/B"/>
</dbReference>
<feature type="domain" description="FAM69 protein-kinase" evidence="5">
    <location>
        <begin position="83"/>
        <end position="258"/>
    </location>
</feature>
<evidence type="ECO:0000313" key="7">
    <source>
        <dbReference type="Proteomes" id="UP000078542"/>
    </source>
</evidence>
<accession>A0A195CHA9</accession>
<evidence type="ECO:0000256" key="4">
    <source>
        <dbReference type="ARBA" id="ARBA00022729"/>
    </source>
</evidence>
<proteinExistence type="inferred from homology"/>
<organism evidence="6 7">
    <name type="scientific">Cyphomyrmex costatus</name>
    <dbReference type="NCBI Taxonomy" id="456900"/>
    <lineage>
        <taxon>Eukaryota</taxon>
        <taxon>Metazoa</taxon>
        <taxon>Ecdysozoa</taxon>
        <taxon>Arthropoda</taxon>
        <taxon>Hexapoda</taxon>
        <taxon>Insecta</taxon>
        <taxon>Pterygota</taxon>
        <taxon>Neoptera</taxon>
        <taxon>Endopterygota</taxon>
        <taxon>Hymenoptera</taxon>
        <taxon>Apocrita</taxon>
        <taxon>Aculeata</taxon>
        <taxon>Formicoidea</taxon>
        <taxon>Formicidae</taxon>
        <taxon>Myrmicinae</taxon>
        <taxon>Cyphomyrmex</taxon>
    </lineage>
</organism>
<comment type="subcellular location">
    <subcellularLocation>
        <location evidence="1">Secreted</location>
    </subcellularLocation>
</comment>
<dbReference type="AlphaFoldDB" id="A0A195CHA9"/>
<evidence type="ECO:0000256" key="3">
    <source>
        <dbReference type="ARBA" id="ARBA00022525"/>
    </source>
</evidence>
<dbReference type="PANTHER" id="PTHR32073">
    <property type="entry name" value="GH11358P"/>
    <property type="match status" value="1"/>
</dbReference>
<name>A0A195CHA9_9HYME</name>
<sequence length="291" mass="33030">ASSSEYTIGRSSLVADVVGVSPGRSVIRRDLRARKRCGSRRNSRGPRPLSRRASPVAPIVVVARLDARGPDGENVRRVLSAENGWPVPRYFGACGRIIIEEYVGLPLSDYYDKSWIQRVKIASSLLNAAYLFTFKNNMFGFYLTDISADNIAVDDENVAKFIDLENIIIVDKNISQEDEPKEWQKIHNTIHFDCPNCFAFSSKDICNHYLSDHNYYAICQLLLNSGNENQFPGGFLHDIPTNIVQQYPDIEDLLQQCAVPRSTKSRIFFGQRLKVLLDMILDEPQHEYNVK</sequence>
<dbReference type="STRING" id="456900.A0A195CHA9"/>
<protein>
    <submittedName>
        <fullName evidence="6">UPF0672 protein C3orf58</fullName>
    </submittedName>
</protein>